<feature type="transmembrane region" description="Helical" evidence="6">
    <location>
        <begin position="68"/>
        <end position="90"/>
    </location>
</feature>
<dbReference type="Pfam" id="PF00482">
    <property type="entry name" value="T2SSF"/>
    <property type="match status" value="1"/>
</dbReference>
<evidence type="ECO:0000256" key="3">
    <source>
        <dbReference type="ARBA" id="ARBA00022692"/>
    </source>
</evidence>
<evidence type="ECO:0000313" key="8">
    <source>
        <dbReference type="EMBL" id="GAA4543363.1"/>
    </source>
</evidence>
<evidence type="ECO:0000256" key="2">
    <source>
        <dbReference type="ARBA" id="ARBA00022475"/>
    </source>
</evidence>
<comment type="subcellular location">
    <subcellularLocation>
        <location evidence="1">Cell membrane</location>
        <topology evidence="1">Multi-pass membrane protein</topology>
    </subcellularLocation>
</comment>
<reference evidence="9" key="1">
    <citation type="journal article" date="2019" name="Int. J. Syst. Evol. Microbiol.">
        <title>The Global Catalogue of Microorganisms (GCM) 10K type strain sequencing project: providing services to taxonomists for standard genome sequencing and annotation.</title>
        <authorList>
            <consortium name="The Broad Institute Genomics Platform"/>
            <consortium name="The Broad Institute Genome Sequencing Center for Infectious Disease"/>
            <person name="Wu L."/>
            <person name="Ma J."/>
        </authorList>
    </citation>
    <scope>NUCLEOTIDE SEQUENCE [LARGE SCALE GENOMIC DNA]</scope>
    <source>
        <strain evidence="9">JCM 17906</strain>
    </source>
</reference>
<accession>A0ABP8RNL5</accession>
<keyword evidence="9" id="KW-1185">Reference proteome</keyword>
<protein>
    <recommendedName>
        <fullName evidence="7">Type II secretion system protein GspF domain-containing protein</fullName>
    </recommendedName>
</protein>
<dbReference type="PANTHER" id="PTHR35007:SF3">
    <property type="entry name" value="POSSIBLE CONSERVED ALANINE RICH MEMBRANE PROTEIN"/>
    <property type="match status" value="1"/>
</dbReference>
<feature type="transmembrane region" description="Helical" evidence="6">
    <location>
        <begin position="209"/>
        <end position="235"/>
    </location>
</feature>
<name>A0ABP8RNL5_9PSEU</name>
<keyword evidence="5 6" id="KW-0472">Membrane</keyword>
<sequence>MTGTTLAALLGAIALAVVGDGAARGRLRALGPRTPAEPSRTLRGRWTIVGGLAAAAPGWLVAGGPEAGTGAVAAAALLGGAVAAALHIAARWAVTAPRTRVDGLAAGWELLATCLESGLPVPTAVEVAAQRIEGPASATLRRVGGLLELGSDGAEAWTCTTAVPELAAFGRAARRSADTGAGLARVARGEAERLRAGLADAAEARAERAAVLVAAPLGLCFLPAFLALGIAPVVIGLAGRALSSW</sequence>
<evidence type="ECO:0000256" key="6">
    <source>
        <dbReference type="SAM" id="Phobius"/>
    </source>
</evidence>
<dbReference type="InterPro" id="IPR018076">
    <property type="entry name" value="T2SS_GspF_dom"/>
</dbReference>
<gene>
    <name evidence="8" type="ORF">GCM10023175_20010</name>
</gene>
<evidence type="ECO:0000259" key="7">
    <source>
        <dbReference type="Pfam" id="PF00482"/>
    </source>
</evidence>
<feature type="domain" description="Type II secretion system protein GspF" evidence="7">
    <location>
        <begin position="110"/>
        <end position="229"/>
    </location>
</feature>
<keyword evidence="4 6" id="KW-1133">Transmembrane helix</keyword>
<evidence type="ECO:0000313" key="9">
    <source>
        <dbReference type="Proteomes" id="UP001501598"/>
    </source>
</evidence>
<organism evidence="8 9">
    <name type="scientific">Pseudonocardia xishanensis</name>
    <dbReference type="NCBI Taxonomy" id="630995"/>
    <lineage>
        <taxon>Bacteria</taxon>
        <taxon>Bacillati</taxon>
        <taxon>Actinomycetota</taxon>
        <taxon>Actinomycetes</taxon>
        <taxon>Pseudonocardiales</taxon>
        <taxon>Pseudonocardiaceae</taxon>
        <taxon>Pseudonocardia</taxon>
    </lineage>
</organism>
<dbReference type="RefSeq" id="WP_345415003.1">
    <property type="nucleotide sequence ID" value="NZ_BAABGT010000027.1"/>
</dbReference>
<feature type="transmembrane region" description="Helical" evidence="6">
    <location>
        <begin position="6"/>
        <end position="23"/>
    </location>
</feature>
<keyword evidence="3 6" id="KW-0812">Transmembrane</keyword>
<proteinExistence type="predicted"/>
<dbReference type="PANTHER" id="PTHR35007">
    <property type="entry name" value="INTEGRAL MEMBRANE PROTEIN-RELATED"/>
    <property type="match status" value="1"/>
</dbReference>
<dbReference type="Proteomes" id="UP001501598">
    <property type="component" value="Unassembled WGS sequence"/>
</dbReference>
<comment type="caution">
    <text evidence="8">The sequence shown here is derived from an EMBL/GenBank/DDBJ whole genome shotgun (WGS) entry which is preliminary data.</text>
</comment>
<evidence type="ECO:0000256" key="4">
    <source>
        <dbReference type="ARBA" id="ARBA00022989"/>
    </source>
</evidence>
<feature type="transmembrane region" description="Helical" evidence="6">
    <location>
        <begin position="44"/>
        <end position="62"/>
    </location>
</feature>
<dbReference type="EMBL" id="BAABGT010000027">
    <property type="protein sequence ID" value="GAA4543363.1"/>
    <property type="molecule type" value="Genomic_DNA"/>
</dbReference>
<keyword evidence="2" id="KW-1003">Cell membrane</keyword>
<evidence type="ECO:0000256" key="5">
    <source>
        <dbReference type="ARBA" id="ARBA00023136"/>
    </source>
</evidence>
<evidence type="ECO:0000256" key="1">
    <source>
        <dbReference type="ARBA" id="ARBA00004651"/>
    </source>
</evidence>